<evidence type="ECO:0000256" key="6">
    <source>
        <dbReference type="ARBA" id="ARBA00022763"/>
    </source>
</evidence>
<dbReference type="PROSITE" id="PS00893">
    <property type="entry name" value="NUDIX_BOX"/>
    <property type="match status" value="1"/>
</dbReference>
<dbReference type="CDD" id="cd03425">
    <property type="entry name" value="NUDIX_MutT_NudA_like"/>
    <property type="match status" value="1"/>
</dbReference>
<sequence>MPNTAADSSVHVAVGVIRRDGRILLSRRAANAHQGGLWEFPGGKLEPGETLLDGLSRELHEELGITVQPTDCAPLIKIEHDYGDKQVCLDVCWVNDFGGQPRGCEGQPVQWVPIAQLNDYPLPAANAAIVDAIRASVSV</sequence>
<protein>
    <recommendedName>
        <fullName evidence="13">8-oxo-dGTP diphosphatase</fullName>
        <ecNumber evidence="12">3.6.1.55</ecNumber>
    </recommendedName>
    <alternativeName>
        <fullName evidence="16">7,8-dihydro-8-oxoguanine-triphosphatase</fullName>
    </alternativeName>
    <alternativeName>
        <fullName evidence="15">Mutator protein MutT</fullName>
    </alternativeName>
    <alternativeName>
        <fullName evidence="14">dGTP pyrophosphohydrolase</fullName>
    </alternativeName>
</protein>
<dbReference type="InterPro" id="IPR029119">
    <property type="entry name" value="MutY_C"/>
</dbReference>
<dbReference type="Gene3D" id="3.90.79.10">
    <property type="entry name" value="Nucleoside Triphosphate Pyrophosphohydrolase"/>
    <property type="match status" value="1"/>
</dbReference>
<organism evidence="18 19">
    <name type="scientific">Spongiibacter thalassae</name>
    <dbReference type="NCBI Taxonomy" id="2721624"/>
    <lineage>
        <taxon>Bacteria</taxon>
        <taxon>Pseudomonadati</taxon>
        <taxon>Pseudomonadota</taxon>
        <taxon>Gammaproteobacteria</taxon>
        <taxon>Cellvibrionales</taxon>
        <taxon>Spongiibacteraceae</taxon>
        <taxon>Spongiibacter</taxon>
    </lineage>
</organism>
<evidence type="ECO:0000256" key="4">
    <source>
        <dbReference type="ARBA" id="ARBA00022705"/>
    </source>
</evidence>
<evidence type="ECO:0000313" key="18">
    <source>
        <dbReference type="EMBL" id="NKI18872.1"/>
    </source>
</evidence>
<evidence type="ECO:0000256" key="7">
    <source>
        <dbReference type="ARBA" id="ARBA00022801"/>
    </source>
</evidence>
<evidence type="ECO:0000256" key="12">
    <source>
        <dbReference type="ARBA" id="ARBA00038905"/>
    </source>
</evidence>
<keyword evidence="4" id="KW-0235">DNA replication</keyword>
<evidence type="ECO:0000256" key="9">
    <source>
        <dbReference type="ARBA" id="ARBA00023204"/>
    </source>
</evidence>
<dbReference type="InterPro" id="IPR047127">
    <property type="entry name" value="MutT-like"/>
</dbReference>
<comment type="caution">
    <text evidence="18">The sequence shown here is derived from an EMBL/GenBank/DDBJ whole genome shotgun (WGS) entry which is preliminary data.</text>
</comment>
<evidence type="ECO:0000256" key="13">
    <source>
        <dbReference type="ARBA" id="ARBA00040794"/>
    </source>
</evidence>
<dbReference type="Proteomes" id="UP000765845">
    <property type="component" value="Unassembled WGS sequence"/>
</dbReference>
<evidence type="ECO:0000256" key="15">
    <source>
        <dbReference type="ARBA" id="ARBA00041979"/>
    </source>
</evidence>
<dbReference type="InterPro" id="IPR000086">
    <property type="entry name" value="NUDIX_hydrolase_dom"/>
</dbReference>
<comment type="catalytic activity">
    <reaction evidence="11">
        <text>8-oxo-GTP + H2O = 8-oxo-GMP + diphosphate + H(+)</text>
        <dbReference type="Rhea" id="RHEA:67616"/>
        <dbReference type="ChEBI" id="CHEBI:15377"/>
        <dbReference type="ChEBI" id="CHEBI:15378"/>
        <dbReference type="ChEBI" id="CHEBI:33019"/>
        <dbReference type="ChEBI" id="CHEBI:143553"/>
        <dbReference type="ChEBI" id="CHEBI:145694"/>
    </reaction>
</comment>
<dbReference type="PRINTS" id="PR00502">
    <property type="entry name" value="NUDIXFAMILY"/>
</dbReference>
<evidence type="ECO:0000256" key="2">
    <source>
        <dbReference type="ARBA" id="ARBA00005582"/>
    </source>
</evidence>
<evidence type="ECO:0000256" key="16">
    <source>
        <dbReference type="ARBA" id="ARBA00042798"/>
    </source>
</evidence>
<keyword evidence="3" id="KW-0515">Mutator protein</keyword>
<dbReference type="EC" id="3.6.1.55" evidence="12"/>
<evidence type="ECO:0000256" key="14">
    <source>
        <dbReference type="ARBA" id="ARBA00041592"/>
    </source>
</evidence>
<comment type="similarity">
    <text evidence="2">Belongs to the Nudix hydrolase family.</text>
</comment>
<dbReference type="EMBL" id="JAAWWK010000006">
    <property type="protein sequence ID" value="NKI18872.1"/>
    <property type="molecule type" value="Genomic_DNA"/>
</dbReference>
<dbReference type="InterPro" id="IPR020084">
    <property type="entry name" value="NUDIX_hydrolase_CS"/>
</dbReference>
<dbReference type="Pfam" id="PF14815">
    <property type="entry name" value="NUDIX_4"/>
    <property type="match status" value="1"/>
</dbReference>
<dbReference type="SUPFAM" id="SSF55811">
    <property type="entry name" value="Nudix"/>
    <property type="match status" value="1"/>
</dbReference>
<evidence type="ECO:0000313" key="19">
    <source>
        <dbReference type="Proteomes" id="UP000765845"/>
    </source>
</evidence>
<keyword evidence="8" id="KW-0460">Magnesium</keyword>
<keyword evidence="6" id="KW-0227">DNA damage</keyword>
<dbReference type="PANTHER" id="PTHR47707">
    <property type="entry name" value="8-OXO-DGTP DIPHOSPHATASE"/>
    <property type="match status" value="1"/>
</dbReference>
<dbReference type="NCBIfam" id="TIGR00586">
    <property type="entry name" value="mutt"/>
    <property type="match status" value="1"/>
</dbReference>
<evidence type="ECO:0000256" key="11">
    <source>
        <dbReference type="ARBA" id="ARBA00036904"/>
    </source>
</evidence>
<dbReference type="InterPro" id="IPR003561">
    <property type="entry name" value="Mutator_MutT"/>
</dbReference>
<dbReference type="PROSITE" id="PS51462">
    <property type="entry name" value="NUDIX"/>
    <property type="match status" value="1"/>
</dbReference>
<comment type="catalytic activity">
    <reaction evidence="10">
        <text>8-oxo-dGTP + H2O = 8-oxo-dGMP + diphosphate + H(+)</text>
        <dbReference type="Rhea" id="RHEA:31575"/>
        <dbReference type="ChEBI" id="CHEBI:15377"/>
        <dbReference type="ChEBI" id="CHEBI:15378"/>
        <dbReference type="ChEBI" id="CHEBI:33019"/>
        <dbReference type="ChEBI" id="CHEBI:63224"/>
        <dbReference type="ChEBI" id="CHEBI:77896"/>
        <dbReference type="EC" id="3.6.1.55"/>
    </reaction>
</comment>
<dbReference type="InterPro" id="IPR020476">
    <property type="entry name" value="Nudix_hydrolase"/>
</dbReference>
<reference evidence="18 19" key="1">
    <citation type="submission" date="2020-04" db="EMBL/GenBank/DDBJ databases">
        <authorList>
            <person name="Yoon J."/>
        </authorList>
    </citation>
    <scope>NUCLEOTIDE SEQUENCE [LARGE SCALE GENOMIC DNA]</scope>
    <source>
        <strain evidence="18 19">KMU-166</strain>
    </source>
</reference>
<evidence type="ECO:0000256" key="1">
    <source>
        <dbReference type="ARBA" id="ARBA00001946"/>
    </source>
</evidence>
<gene>
    <name evidence="18" type="primary">mutT</name>
    <name evidence="18" type="ORF">HCU74_15795</name>
</gene>
<keyword evidence="19" id="KW-1185">Reference proteome</keyword>
<feature type="domain" description="Nudix hydrolase" evidence="17">
    <location>
        <begin position="7"/>
        <end position="135"/>
    </location>
</feature>
<keyword evidence="5" id="KW-0479">Metal-binding</keyword>
<dbReference type="PANTHER" id="PTHR47707:SF1">
    <property type="entry name" value="NUDIX HYDROLASE FAMILY PROTEIN"/>
    <property type="match status" value="1"/>
</dbReference>
<keyword evidence="9" id="KW-0234">DNA repair</keyword>
<evidence type="ECO:0000256" key="3">
    <source>
        <dbReference type="ARBA" id="ARBA00022457"/>
    </source>
</evidence>
<dbReference type="InterPro" id="IPR015797">
    <property type="entry name" value="NUDIX_hydrolase-like_dom_sf"/>
</dbReference>
<evidence type="ECO:0000259" key="17">
    <source>
        <dbReference type="PROSITE" id="PS51462"/>
    </source>
</evidence>
<accession>A0ABX1GI23</accession>
<keyword evidence="7" id="KW-0378">Hydrolase</keyword>
<evidence type="ECO:0000256" key="10">
    <source>
        <dbReference type="ARBA" id="ARBA00035861"/>
    </source>
</evidence>
<comment type="cofactor">
    <cofactor evidence="1">
        <name>Mg(2+)</name>
        <dbReference type="ChEBI" id="CHEBI:18420"/>
    </cofactor>
</comment>
<proteinExistence type="inferred from homology"/>
<evidence type="ECO:0000256" key="8">
    <source>
        <dbReference type="ARBA" id="ARBA00022842"/>
    </source>
</evidence>
<name>A0ABX1GI23_9GAMM</name>
<evidence type="ECO:0000256" key="5">
    <source>
        <dbReference type="ARBA" id="ARBA00022723"/>
    </source>
</evidence>